<dbReference type="PANTHER" id="PTHR48079">
    <property type="entry name" value="PROTEIN YEEZ"/>
    <property type="match status" value="1"/>
</dbReference>
<dbReference type="PANTHER" id="PTHR48079:SF6">
    <property type="entry name" value="NAD(P)-BINDING DOMAIN-CONTAINING PROTEIN-RELATED"/>
    <property type="match status" value="1"/>
</dbReference>
<dbReference type="Gene3D" id="3.40.50.720">
    <property type="entry name" value="NAD(P)-binding Rossmann-like Domain"/>
    <property type="match status" value="1"/>
</dbReference>
<dbReference type="Proteomes" id="UP001595962">
    <property type="component" value="Unassembled WGS sequence"/>
</dbReference>
<evidence type="ECO:0000313" key="2">
    <source>
        <dbReference type="EMBL" id="MFC4655830.1"/>
    </source>
</evidence>
<dbReference type="SUPFAM" id="SSF51735">
    <property type="entry name" value="NAD(P)-binding Rossmann-fold domains"/>
    <property type="match status" value="1"/>
</dbReference>
<dbReference type="InterPro" id="IPR001509">
    <property type="entry name" value="Epimerase_deHydtase"/>
</dbReference>
<dbReference type="EMBL" id="JBHSGB010000010">
    <property type="protein sequence ID" value="MFC4655830.1"/>
    <property type="molecule type" value="Genomic_DNA"/>
</dbReference>
<accession>A0ABV9JNJ4</accession>
<reference evidence="3" key="1">
    <citation type="journal article" date="2019" name="Int. J. Syst. Evol. Microbiol.">
        <title>The Global Catalogue of Microorganisms (GCM) 10K type strain sequencing project: providing services to taxonomists for standard genome sequencing and annotation.</title>
        <authorList>
            <consortium name="The Broad Institute Genomics Platform"/>
            <consortium name="The Broad Institute Genome Sequencing Center for Infectious Disease"/>
            <person name="Wu L."/>
            <person name="Ma J."/>
        </authorList>
    </citation>
    <scope>NUCLEOTIDE SEQUENCE [LARGE SCALE GENOMIC DNA]</scope>
    <source>
        <strain evidence="3">DT28</strain>
    </source>
</reference>
<dbReference type="RefSeq" id="WP_377334311.1">
    <property type="nucleotide sequence ID" value="NZ_JBHSGB010000010.1"/>
</dbReference>
<dbReference type="InterPro" id="IPR051783">
    <property type="entry name" value="NAD(P)-dependent_oxidoreduct"/>
</dbReference>
<proteinExistence type="predicted"/>
<evidence type="ECO:0000259" key="1">
    <source>
        <dbReference type="Pfam" id="PF01370"/>
    </source>
</evidence>
<evidence type="ECO:0000313" key="3">
    <source>
        <dbReference type="Proteomes" id="UP001595962"/>
    </source>
</evidence>
<dbReference type="Pfam" id="PF01370">
    <property type="entry name" value="Epimerase"/>
    <property type="match status" value="1"/>
</dbReference>
<dbReference type="InterPro" id="IPR036291">
    <property type="entry name" value="NAD(P)-bd_dom_sf"/>
</dbReference>
<feature type="domain" description="NAD-dependent epimerase/dehydratase" evidence="1">
    <location>
        <begin position="3"/>
        <end position="168"/>
    </location>
</feature>
<organism evidence="2 3">
    <name type="scientific">Rheinheimera marina</name>
    <dbReference type="NCBI Taxonomy" id="1774958"/>
    <lineage>
        <taxon>Bacteria</taxon>
        <taxon>Pseudomonadati</taxon>
        <taxon>Pseudomonadota</taxon>
        <taxon>Gammaproteobacteria</taxon>
        <taxon>Chromatiales</taxon>
        <taxon>Chromatiaceae</taxon>
        <taxon>Rheinheimera</taxon>
    </lineage>
</organism>
<protein>
    <submittedName>
        <fullName evidence="2">NAD-dependent epimerase/dehydratase family protein</fullName>
    </submittedName>
</protein>
<gene>
    <name evidence="2" type="ORF">ACFO3I_12515</name>
</gene>
<keyword evidence="3" id="KW-1185">Reference proteome</keyword>
<sequence>MKVIVVGAGWLARQLVQPLQQAGVELWLTSRDSRTVAELGELGLLLRFDADDLNNPALLQRFSGAVVLCLIPASRSNPALYLASLTRLCQLMVTAGSLACIHISSSGIYQGLTGLVNEEAELQLTDSRVALLYQAEQLVSQSVPSCTLRLAGLIGPGRHPGRFMAGKVVPDSQGAVNMVHSQDISRFIVQVLHQQLWPATYNLSSPEFCCRAEFYQQACAALGTPAAGLDGLNLDSRQVDSGKAMQVADFRFAYPSALQAIADC</sequence>
<name>A0ABV9JNJ4_9GAMM</name>
<comment type="caution">
    <text evidence="2">The sequence shown here is derived from an EMBL/GenBank/DDBJ whole genome shotgun (WGS) entry which is preliminary data.</text>
</comment>